<comment type="caution">
    <text evidence="1">The sequence shown here is derived from an EMBL/GenBank/DDBJ whole genome shotgun (WGS) entry which is preliminary data.</text>
</comment>
<evidence type="ECO:0008006" key="3">
    <source>
        <dbReference type="Google" id="ProtNLM"/>
    </source>
</evidence>
<gene>
    <name evidence="1" type="ORF">V4C56_22645</name>
</gene>
<protein>
    <recommendedName>
        <fullName evidence="3">Apea-like HEPN domain-containing protein</fullName>
    </recommendedName>
</protein>
<proteinExistence type="predicted"/>
<keyword evidence="2" id="KW-1185">Reference proteome</keyword>
<sequence>MIETREIKLESWDRFATPNLDVEYHLVGQSHVFPYMGATVTLSLPEHERIAEGRDAGYVHEWQMVDEQQIPQKVFVHQVDVCVQRGHCITLPAEVLSRAPKAFDLIEADDQKRLDTIVGEANDIASNAFEYWLSIMRWKSGNYRIGRPGIPDNSTGWSTYLRESVSLARVWIAPNIIAVSASDPVTRDEWESVRSALEICQEVPIHLKFFDDAQESFSRHEFRRSIIDLAIACEVFMRTLVLQRLPPDLDPDVRAMVEDANINQYMRKFVPNALTEEGKRRLKALASAQLESMFAARNKIMHMAKEDRATGENCLRFIRAVETLFEIGAMTT</sequence>
<dbReference type="EMBL" id="JAZHGA010000016">
    <property type="protein sequence ID" value="MEM5342408.1"/>
    <property type="molecule type" value="Genomic_DNA"/>
</dbReference>
<evidence type="ECO:0000313" key="2">
    <source>
        <dbReference type="Proteomes" id="UP001481677"/>
    </source>
</evidence>
<reference evidence="1 2" key="1">
    <citation type="submission" date="2024-01" db="EMBL/GenBank/DDBJ databases">
        <title>The diversity of rhizobia nodulating Mimosa spp. in eleven states of Brazil covering several biomes is determined by host plant, location, and edaphic factors.</title>
        <authorList>
            <person name="Rouws L."/>
            <person name="Barauna A."/>
            <person name="Beukes C."/>
            <person name="De Faria S.M."/>
            <person name="Gross E."/>
            <person name="Dos Reis Junior F.B."/>
            <person name="Simon M."/>
            <person name="Maluk M."/>
            <person name="Odee D.W."/>
            <person name="Kenicer G."/>
            <person name="Young J.P.W."/>
            <person name="Reis V.M."/>
            <person name="Zilli J."/>
            <person name="James E.K."/>
        </authorList>
    </citation>
    <scope>NUCLEOTIDE SEQUENCE [LARGE SCALE GENOMIC DNA]</scope>
    <source>
        <strain evidence="1 2">JPY530</strain>
    </source>
</reference>
<evidence type="ECO:0000313" key="1">
    <source>
        <dbReference type="EMBL" id="MEM5342408.1"/>
    </source>
</evidence>
<dbReference type="Proteomes" id="UP001481677">
    <property type="component" value="Unassembled WGS sequence"/>
</dbReference>
<dbReference type="RefSeq" id="WP_342959146.1">
    <property type="nucleotide sequence ID" value="NZ_JAZHFZ010000012.1"/>
</dbReference>
<name>A0ABU9R6F5_9BURK</name>
<organism evidence="1 2">
    <name type="scientific">Paraburkholderia azotifigens</name>
    <dbReference type="NCBI Taxonomy" id="2057004"/>
    <lineage>
        <taxon>Bacteria</taxon>
        <taxon>Pseudomonadati</taxon>
        <taxon>Pseudomonadota</taxon>
        <taxon>Betaproteobacteria</taxon>
        <taxon>Burkholderiales</taxon>
        <taxon>Burkholderiaceae</taxon>
        <taxon>Paraburkholderia</taxon>
    </lineage>
</organism>
<accession>A0ABU9R6F5</accession>